<keyword evidence="5" id="KW-0256">Endoplasmic reticulum</keyword>
<evidence type="ECO:0000256" key="3">
    <source>
        <dbReference type="ARBA" id="ARBA00004370"/>
    </source>
</evidence>
<evidence type="ECO:0000256" key="6">
    <source>
        <dbReference type="ARBA" id="ARBA00023128"/>
    </source>
</evidence>
<evidence type="ECO:0000313" key="9">
    <source>
        <dbReference type="EMBL" id="PMD17926.1"/>
    </source>
</evidence>
<evidence type="ECO:0000313" key="10">
    <source>
        <dbReference type="Proteomes" id="UP000235672"/>
    </source>
</evidence>
<dbReference type="PANTHER" id="PTHR48182">
    <property type="entry name" value="PROTEIN SERAC1"/>
    <property type="match status" value="1"/>
</dbReference>
<dbReference type="InterPro" id="IPR007751">
    <property type="entry name" value="DUF676_lipase-like"/>
</dbReference>
<evidence type="ECO:0000259" key="8">
    <source>
        <dbReference type="Pfam" id="PF05057"/>
    </source>
</evidence>
<reference evidence="9 10" key="1">
    <citation type="submission" date="2016-05" db="EMBL/GenBank/DDBJ databases">
        <title>A degradative enzymes factory behind the ericoid mycorrhizal symbiosis.</title>
        <authorList>
            <consortium name="DOE Joint Genome Institute"/>
            <person name="Martino E."/>
            <person name="Morin E."/>
            <person name="Grelet G."/>
            <person name="Kuo A."/>
            <person name="Kohler A."/>
            <person name="Daghino S."/>
            <person name="Barry K."/>
            <person name="Choi C."/>
            <person name="Cichocki N."/>
            <person name="Clum A."/>
            <person name="Copeland A."/>
            <person name="Hainaut M."/>
            <person name="Haridas S."/>
            <person name="Labutti K."/>
            <person name="Lindquist E."/>
            <person name="Lipzen A."/>
            <person name="Khouja H.-R."/>
            <person name="Murat C."/>
            <person name="Ohm R."/>
            <person name="Olson A."/>
            <person name="Spatafora J."/>
            <person name="Veneault-Fourrey C."/>
            <person name="Henrissat B."/>
            <person name="Grigoriev I."/>
            <person name="Martin F."/>
            <person name="Perotto S."/>
        </authorList>
    </citation>
    <scope>NUCLEOTIDE SEQUENCE [LARGE SCALE GENOMIC DNA]</scope>
    <source>
        <strain evidence="9 10">UAMH 7357</strain>
    </source>
</reference>
<evidence type="ECO:0000256" key="7">
    <source>
        <dbReference type="ARBA" id="ARBA00023136"/>
    </source>
</evidence>
<dbReference type="Proteomes" id="UP000235672">
    <property type="component" value="Unassembled WGS sequence"/>
</dbReference>
<evidence type="ECO:0000256" key="4">
    <source>
        <dbReference type="ARBA" id="ARBA00007920"/>
    </source>
</evidence>
<feature type="non-terminal residue" evidence="9">
    <location>
        <position position="1"/>
    </location>
</feature>
<accession>A0A2J6PVG5</accession>
<dbReference type="GO" id="GO:0005739">
    <property type="term" value="C:mitochondrion"/>
    <property type="evidence" value="ECO:0007669"/>
    <property type="project" value="UniProtKB-SubCell"/>
</dbReference>
<comment type="subcellular location">
    <subcellularLocation>
        <location evidence="2">Endoplasmic reticulum</location>
    </subcellularLocation>
    <subcellularLocation>
        <location evidence="3">Membrane</location>
    </subcellularLocation>
    <subcellularLocation>
        <location evidence="1">Mitochondrion</location>
    </subcellularLocation>
</comment>
<protein>
    <recommendedName>
        <fullName evidence="8">DUF676 domain-containing protein</fullName>
    </recommendedName>
</protein>
<keyword evidence="6" id="KW-0496">Mitochondrion</keyword>
<proteinExistence type="inferred from homology"/>
<name>A0A2J6PVG5_9HELO</name>
<comment type="similarity">
    <text evidence="4">Belongs to the putative lipase ROG1 family.</text>
</comment>
<dbReference type="Pfam" id="PF05057">
    <property type="entry name" value="DUF676"/>
    <property type="match status" value="1"/>
</dbReference>
<evidence type="ECO:0000256" key="2">
    <source>
        <dbReference type="ARBA" id="ARBA00004240"/>
    </source>
</evidence>
<dbReference type="OrthoDB" id="427518at2759"/>
<gene>
    <name evidence="9" type="ORF">NA56DRAFT_542480</name>
</gene>
<dbReference type="GO" id="GO:0005783">
    <property type="term" value="C:endoplasmic reticulum"/>
    <property type="evidence" value="ECO:0007669"/>
    <property type="project" value="UniProtKB-SubCell"/>
</dbReference>
<dbReference type="AlphaFoldDB" id="A0A2J6PVG5"/>
<dbReference type="STRING" id="1745343.A0A2J6PVG5"/>
<evidence type="ECO:0000256" key="1">
    <source>
        <dbReference type="ARBA" id="ARBA00004173"/>
    </source>
</evidence>
<dbReference type="SUPFAM" id="SSF53474">
    <property type="entry name" value="alpha/beta-Hydrolases"/>
    <property type="match status" value="1"/>
</dbReference>
<organism evidence="9 10">
    <name type="scientific">Hyaloscypha hepaticicola</name>
    <dbReference type="NCBI Taxonomy" id="2082293"/>
    <lineage>
        <taxon>Eukaryota</taxon>
        <taxon>Fungi</taxon>
        <taxon>Dikarya</taxon>
        <taxon>Ascomycota</taxon>
        <taxon>Pezizomycotina</taxon>
        <taxon>Leotiomycetes</taxon>
        <taxon>Helotiales</taxon>
        <taxon>Hyaloscyphaceae</taxon>
        <taxon>Hyaloscypha</taxon>
    </lineage>
</organism>
<feature type="domain" description="DUF676" evidence="8">
    <location>
        <begin position="80"/>
        <end position="147"/>
    </location>
</feature>
<evidence type="ECO:0000256" key="5">
    <source>
        <dbReference type="ARBA" id="ARBA00022824"/>
    </source>
</evidence>
<dbReference type="EMBL" id="KZ613497">
    <property type="protein sequence ID" value="PMD17926.1"/>
    <property type="molecule type" value="Genomic_DNA"/>
</dbReference>
<feature type="non-terminal residue" evidence="9">
    <location>
        <position position="253"/>
    </location>
</feature>
<keyword evidence="7" id="KW-0472">Membrane</keyword>
<sequence>IVFVHGLTGDSYGTWLNTQTNVPIHWPSTLLGDDIEVARILSFGYDADVAQIWGPACQNRINNHAENMLGALARLRERTDSENRKILFVAHSLGGLVTENALCLSKSSPETHISRIVDCTVGILFLGTPHFGADLASWAKFGSKLASILTSSNPSIVAVLQPHSEVLANIQKSFHSLLRCRRDEGTEICITCFFEELPLPVVGEVVPKHSAILPAYSSYGIHANHMDMVKFANANDAGYVAVRGELQRWVRRI</sequence>
<dbReference type="InterPro" id="IPR029058">
    <property type="entry name" value="AB_hydrolase_fold"/>
</dbReference>
<dbReference type="Gene3D" id="3.40.50.1820">
    <property type="entry name" value="alpha/beta hydrolase"/>
    <property type="match status" value="1"/>
</dbReference>
<keyword evidence="10" id="KW-1185">Reference proteome</keyword>
<dbReference type="InterPro" id="IPR052374">
    <property type="entry name" value="SERAC1"/>
</dbReference>
<dbReference type="GO" id="GO:0016020">
    <property type="term" value="C:membrane"/>
    <property type="evidence" value="ECO:0007669"/>
    <property type="project" value="UniProtKB-SubCell"/>
</dbReference>
<dbReference type="PANTHER" id="PTHR48182:SF2">
    <property type="entry name" value="PROTEIN SERAC1"/>
    <property type="match status" value="1"/>
</dbReference>